<proteinExistence type="predicted"/>
<keyword evidence="2" id="KW-1185">Reference proteome</keyword>
<dbReference type="EMBL" id="QREG01000033">
    <property type="protein sequence ID" value="RED92051.1"/>
    <property type="molecule type" value="Genomic_DNA"/>
</dbReference>
<reference evidence="1 2" key="1">
    <citation type="submission" date="2018-07" db="EMBL/GenBank/DDBJ databases">
        <title>Genomic Encyclopedia of Type Strains, Phase IV (KMG-IV): sequencing the most valuable type-strain genomes for metagenomic binning, comparative biology and taxonomic classification.</title>
        <authorList>
            <person name="Goeker M."/>
        </authorList>
    </citation>
    <scope>NUCLEOTIDE SEQUENCE [LARGE SCALE GENOMIC DNA]</scope>
    <source>
        <strain evidence="1 2">DSM 4134</strain>
    </source>
</reference>
<accession>A0A3D9KW57</accession>
<dbReference type="RefSeq" id="WP_115870348.1">
    <property type="nucleotide sequence ID" value="NZ_QREG01000033.1"/>
</dbReference>
<dbReference type="Proteomes" id="UP000256779">
    <property type="component" value="Unassembled WGS sequence"/>
</dbReference>
<dbReference type="InterPro" id="IPR045470">
    <property type="entry name" value="DUF6495"/>
</dbReference>
<dbReference type="OrthoDB" id="956723at2"/>
<evidence type="ECO:0000313" key="1">
    <source>
        <dbReference type="EMBL" id="RED92051.1"/>
    </source>
</evidence>
<protein>
    <recommendedName>
        <fullName evidence="3">Histidyl-tRNA synthetase</fullName>
    </recommendedName>
</protein>
<comment type="caution">
    <text evidence="1">The sequence shown here is derived from an EMBL/GenBank/DDBJ whole genome shotgun (WGS) entry which is preliminary data.</text>
</comment>
<gene>
    <name evidence="1" type="ORF">C7460_13320</name>
</gene>
<name>A0A3D9KW57_MARFU</name>
<evidence type="ECO:0000313" key="2">
    <source>
        <dbReference type="Proteomes" id="UP000256779"/>
    </source>
</evidence>
<evidence type="ECO:0008006" key="3">
    <source>
        <dbReference type="Google" id="ProtNLM"/>
    </source>
</evidence>
<dbReference type="Pfam" id="PF20105">
    <property type="entry name" value="DUF6495"/>
    <property type="match status" value="1"/>
</dbReference>
<sequence length="163" mass="18599">MPVSPKYRNLTSDELKNLEKEFVDYLIVNGITADDWVRLKEQELDKAEDIITLFSDVVFEGVLRKVQYLEHRSSTDIKAFQCLQDKIILMGMSAESHDVDFTARDFWEKAKEEAPDGVQVYTTEKAYGKTREMELFEMIENGCAISEGQSFKAISLALASKQG</sequence>
<dbReference type="AlphaFoldDB" id="A0A3D9KW57"/>
<organism evidence="1 2">
    <name type="scientific">Marinoscillum furvescens DSM 4134</name>
    <dbReference type="NCBI Taxonomy" id="1122208"/>
    <lineage>
        <taxon>Bacteria</taxon>
        <taxon>Pseudomonadati</taxon>
        <taxon>Bacteroidota</taxon>
        <taxon>Cytophagia</taxon>
        <taxon>Cytophagales</taxon>
        <taxon>Reichenbachiellaceae</taxon>
        <taxon>Marinoscillum</taxon>
    </lineage>
</organism>